<reference evidence="1" key="1">
    <citation type="submission" date="2021-06" db="EMBL/GenBank/DDBJ databases">
        <authorList>
            <person name="Kallberg Y."/>
            <person name="Tangrot J."/>
            <person name="Rosling A."/>
        </authorList>
    </citation>
    <scope>NUCLEOTIDE SEQUENCE</scope>
    <source>
        <strain evidence="1">28 12/20/2015</strain>
    </source>
</reference>
<feature type="non-terminal residue" evidence="1">
    <location>
        <position position="1"/>
    </location>
</feature>
<protein>
    <submittedName>
        <fullName evidence="1">10803_t:CDS:1</fullName>
    </submittedName>
</protein>
<dbReference type="EMBL" id="CAJVPW010001754">
    <property type="protein sequence ID" value="CAG8491432.1"/>
    <property type="molecule type" value="Genomic_DNA"/>
</dbReference>
<dbReference type="Proteomes" id="UP000789366">
    <property type="component" value="Unassembled WGS sequence"/>
</dbReference>
<comment type="caution">
    <text evidence="1">The sequence shown here is derived from an EMBL/GenBank/DDBJ whole genome shotgun (WGS) entry which is preliminary data.</text>
</comment>
<sequence>INSSDTLHNTGSLNSFDNAHSSHSFDNAHSGRHFADIITEKQNFHIAMH</sequence>
<proteinExistence type="predicted"/>
<evidence type="ECO:0000313" key="2">
    <source>
        <dbReference type="Proteomes" id="UP000789366"/>
    </source>
</evidence>
<accession>A0ACA9KSN0</accession>
<name>A0ACA9KSN0_9GLOM</name>
<keyword evidence="2" id="KW-1185">Reference proteome</keyword>
<organism evidence="1 2">
    <name type="scientific">Cetraspora pellucida</name>
    <dbReference type="NCBI Taxonomy" id="1433469"/>
    <lineage>
        <taxon>Eukaryota</taxon>
        <taxon>Fungi</taxon>
        <taxon>Fungi incertae sedis</taxon>
        <taxon>Mucoromycota</taxon>
        <taxon>Glomeromycotina</taxon>
        <taxon>Glomeromycetes</taxon>
        <taxon>Diversisporales</taxon>
        <taxon>Gigasporaceae</taxon>
        <taxon>Cetraspora</taxon>
    </lineage>
</organism>
<evidence type="ECO:0000313" key="1">
    <source>
        <dbReference type="EMBL" id="CAG8491432.1"/>
    </source>
</evidence>
<gene>
    <name evidence="1" type="ORF">SPELUC_LOCUS2575</name>
</gene>